<dbReference type="SMART" id="SM00302">
    <property type="entry name" value="GED"/>
    <property type="match status" value="1"/>
</dbReference>
<reference evidence="3 4" key="1">
    <citation type="submission" date="2024-04" db="EMBL/GenBank/DDBJ databases">
        <authorList>
            <person name="Waldvogel A.-M."/>
            <person name="Schoenle A."/>
        </authorList>
    </citation>
    <scope>NUCLEOTIDE SEQUENCE [LARGE SCALE GENOMIC DNA]</scope>
</reference>
<gene>
    <name evidence="3" type="ORF">KC01_LOCUS36457</name>
</gene>
<dbReference type="GO" id="GO:0005874">
    <property type="term" value="C:microtubule"/>
    <property type="evidence" value="ECO:0007669"/>
    <property type="project" value="TreeGrafter"/>
</dbReference>
<sequence length="372" mass="43292">MIVAHYSRGALLSKKVLGAPVSSSTLYEDDLATIPKLAEKLTLELVHHIELSLPRLEEQIEEKLAQTHLELERYGRGPPSEAGQRLIFLMDKVTAFTQDALSLTTGDELKCGEKLNVFSTLRKDFAKWKDILDKSGTSFNKNVEKEVGIYEETYRGKELPGFINYKTFESMVKAQVKQLEEPAIRKLKEAADSIRKMFLQLAYSSFIGFPNLLKAAKNKIEMIKQEKEAIAEKMLRTQFKMEMIVYTQDRTYSCSLHDRNKEDAEDRQRTGRTRSIMYYMDNSATLYELMMHIKSYYQIVSQRLADQIPMVIRYQLLEELAVELQRQMLQMLQDKDNVESLLKEDYDIGSKRLGLQHRHKRLMKAREYLVCF</sequence>
<dbReference type="GO" id="GO:0031623">
    <property type="term" value="P:receptor internalization"/>
    <property type="evidence" value="ECO:0007669"/>
    <property type="project" value="TreeGrafter"/>
</dbReference>
<dbReference type="Pfam" id="PF01031">
    <property type="entry name" value="Dynamin_M"/>
    <property type="match status" value="1"/>
</dbReference>
<organism evidence="3 4">
    <name type="scientific">Knipowitschia caucasica</name>
    <name type="common">Caucasian dwarf goby</name>
    <name type="synonym">Pomatoschistus caucasicus</name>
    <dbReference type="NCBI Taxonomy" id="637954"/>
    <lineage>
        <taxon>Eukaryota</taxon>
        <taxon>Metazoa</taxon>
        <taxon>Chordata</taxon>
        <taxon>Craniata</taxon>
        <taxon>Vertebrata</taxon>
        <taxon>Euteleostomi</taxon>
        <taxon>Actinopterygii</taxon>
        <taxon>Neopterygii</taxon>
        <taxon>Teleostei</taxon>
        <taxon>Neoteleostei</taxon>
        <taxon>Acanthomorphata</taxon>
        <taxon>Gobiaria</taxon>
        <taxon>Gobiiformes</taxon>
        <taxon>Gobioidei</taxon>
        <taxon>Gobiidae</taxon>
        <taxon>Gobiinae</taxon>
        <taxon>Knipowitschia</taxon>
    </lineage>
</organism>
<dbReference type="GO" id="GO:0005886">
    <property type="term" value="C:plasma membrane"/>
    <property type="evidence" value="ECO:0007669"/>
    <property type="project" value="TreeGrafter"/>
</dbReference>
<feature type="domain" description="GED" evidence="2">
    <location>
        <begin position="286"/>
        <end position="372"/>
    </location>
</feature>
<dbReference type="GO" id="GO:0005634">
    <property type="term" value="C:nucleus"/>
    <property type="evidence" value="ECO:0007669"/>
    <property type="project" value="TreeGrafter"/>
</dbReference>
<dbReference type="Gene3D" id="1.20.120.1240">
    <property type="entry name" value="Dynamin, middle domain"/>
    <property type="match status" value="1"/>
</dbReference>
<dbReference type="PROSITE" id="PS51388">
    <property type="entry name" value="GED"/>
    <property type="match status" value="1"/>
</dbReference>
<dbReference type="Pfam" id="PF02212">
    <property type="entry name" value="GED"/>
    <property type="match status" value="1"/>
</dbReference>
<feature type="coiled-coil region" evidence="1">
    <location>
        <begin position="314"/>
        <end position="341"/>
    </location>
</feature>
<dbReference type="PANTHER" id="PTHR11566:SF225">
    <property type="entry name" value="INTERFERON-INDUCED GTP-BINDING PROTEIN MX-RELATED"/>
    <property type="match status" value="1"/>
</dbReference>
<dbReference type="Proteomes" id="UP001497482">
    <property type="component" value="Chromosome 6"/>
</dbReference>
<dbReference type="GO" id="GO:0098793">
    <property type="term" value="C:presynapse"/>
    <property type="evidence" value="ECO:0007669"/>
    <property type="project" value="GOC"/>
</dbReference>
<protein>
    <recommendedName>
        <fullName evidence="2">GED domain-containing protein</fullName>
    </recommendedName>
</protein>
<dbReference type="InterPro" id="IPR022812">
    <property type="entry name" value="Dynamin"/>
</dbReference>
<dbReference type="InterPro" id="IPR000375">
    <property type="entry name" value="Dynamin_stalk"/>
</dbReference>
<keyword evidence="4" id="KW-1185">Reference proteome</keyword>
<name>A0AAV2M8V9_KNICA</name>
<dbReference type="GO" id="GO:0051607">
    <property type="term" value="P:defense response to virus"/>
    <property type="evidence" value="ECO:0007669"/>
    <property type="project" value="TreeGrafter"/>
</dbReference>
<dbReference type="GO" id="GO:0005525">
    <property type="term" value="F:GTP binding"/>
    <property type="evidence" value="ECO:0007669"/>
    <property type="project" value="InterPro"/>
</dbReference>
<accession>A0AAV2M8V9</accession>
<dbReference type="InterPro" id="IPR003130">
    <property type="entry name" value="GED"/>
</dbReference>
<proteinExistence type="predicted"/>
<dbReference type="InterPro" id="IPR020850">
    <property type="entry name" value="GED_dom"/>
</dbReference>
<dbReference type="GO" id="GO:0008017">
    <property type="term" value="F:microtubule binding"/>
    <property type="evidence" value="ECO:0007669"/>
    <property type="project" value="TreeGrafter"/>
</dbReference>
<dbReference type="GO" id="GO:0005737">
    <property type="term" value="C:cytoplasm"/>
    <property type="evidence" value="ECO:0007669"/>
    <property type="project" value="TreeGrafter"/>
</dbReference>
<evidence type="ECO:0000313" key="4">
    <source>
        <dbReference type="Proteomes" id="UP001497482"/>
    </source>
</evidence>
<dbReference type="GO" id="GO:0003924">
    <property type="term" value="F:GTPase activity"/>
    <property type="evidence" value="ECO:0007669"/>
    <property type="project" value="InterPro"/>
</dbReference>
<evidence type="ECO:0000313" key="3">
    <source>
        <dbReference type="EMBL" id="CAL1609772.1"/>
    </source>
</evidence>
<evidence type="ECO:0000256" key="1">
    <source>
        <dbReference type="SAM" id="Coils"/>
    </source>
</evidence>
<keyword evidence="1" id="KW-0175">Coiled coil</keyword>
<dbReference type="GO" id="GO:0016185">
    <property type="term" value="P:synaptic vesicle budding from presynaptic endocytic zone membrane"/>
    <property type="evidence" value="ECO:0007669"/>
    <property type="project" value="TreeGrafter"/>
</dbReference>
<dbReference type="EMBL" id="OZ035828">
    <property type="protein sequence ID" value="CAL1609772.1"/>
    <property type="molecule type" value="Genomic_DNA"/>
</dbReference>
<dbReference type="AlphaFoldDB" id="A0AAV2M8V9"/>
<evidence type="ECO:0000259" key="2">
    <source>
        <dbReference type="PROSITE" id="PS51388"/>
    </source>
</evidence>
<dbReference type="PANTHER" id="PTHR11566">
    <property type="entry name" value="DYNAMIN"/>
    <property type="match status" value="1"/>
</dbReference>
<dbReference type="FunFam" id="1.20.120.1240:FF:000007">
    <property type="entry name" value="Interferon-induced GTP-binding protein Mx1"/>
    <property type="match status" value="1"/>
</dbReference>